<feature type="signal peptide" evidence="1">
    <location>
        <begin position="1"/>
        <end position="22"/>
    </location>
</feature>
<dbReference type="OrthoDB" id="6462343at2"/>
<reference evidence="4 6" key="2">
    <citation type="submission" date="2018-06" db="EMBL/GenBank/DDBJ databases">
        <authorList>
            <consortium name="Pathogen Informatics"/>
            <person name="Doyle S."/>
        </authorList>
    </citation>
    <scope>NUCLEOTIDE SEQUENCE [LARGE SCALE GENOMIC DNA]</scope>
    <source>
        <strain evidence="4 6">NCTC10975</strain>
    </source>
</reference>
<dbReference type="InterPro" id="IPR050263">
    <property type="entry name" value="Bact_Fimbrial_Adh_Pro"/>
</dbReference>
<dbReference type="InterPro" id="IPR036937">
    <property type="entry name" value="Adhesion_dom_fimbrial_sf"/>
</dbReference>
<evidence type="ECO:0000256" key="1">
    <source>
        <dbReference type="SAM" id="SignalP"/>
    </source>
</evidence>
<evidence type="ECO:0000313" key="4">
    <source>
        <dbReference type="EMBL" id="SPY99538.1"/>
    </source>
</evidence>
<dbReference type="EMBL" id="CP021694">
    <property type="protein sequence ID" value="ARX35980.1"/>
    <property type="molecule type" value="Genomic_DNA"/>
</dbReference>
<accession>A0A1Z1SZ51</accession>
<dbReference type="InterPro" id="IPR008966">
    <property type="entry name" value="Adhesion_dom_sf"/>
</dbReference>
<evidence type="ECO:0000259" key="2">
    <source>
        <dbReference type="Pfam" id="PF00419"/>
    </source>
</evidence>
<dbReference type="Proteomes" id="UP000251485">
    <property type="component" value="Unassembled WGS sequence"/>
</dbReference>
<dbReference type="EMBL" id="UAUE01000025">
    <property type="protein sequence ID" value="SPY99538.1"/>
    <property type="molecule type" value="Genomic_DNA"/>
</dbReference>
<reference evidence="3 5" key="1">
    <citation type="submission" date="2017-05" db="EMBL/GenBank/DDBJ databases">
        <title>Whole genome sequencing of Proteus mirabilis AR_0155.</title>
        <authorList>
            <person name="Conlan S."/>
            <person name="Thomas P.J."/>
            <person name="Mullikin J."/>
            <person name="Frank K.M."/>
            <person name="Segre J.A."/>
        </authorList>
    </citation>
    <scope>NUCLEOTIDE SEQUENCE [LARGE SCALE GENOMIC DNA]</scope>
    <source>
        <strain evidence="3 5">AR_0155</strain>
    </source>
</reference>
<dbReference type="Gene3D" id="2.60.40.1090">
    <property type="entry name" value="Fimbrial-type adhesion domain"/>
    <property type="match status" value="1"/>
</dbReference>
<dbReference type="InterPro" id="IPR000259">
    <property type="entry name" value="Adhesion_dom_fimbrial"/>
</dbReference>
<organism evidence="4 6">
    <name type="scientific">Proteus mirabilis</name>
    <dbReference type="NCBI Taxonomy" id="584"/>
    <lineage>
        <taxon>Bacteria</taxon>
        <taxon>Pseudomonadati</taxon>
        <taxon>Pseudomonadota</taxon>
        <taxon>Gammaproteobacteria</taxon>
        <taxon>Enterobacterales</taxon>
        <taxon>Morganellaceae</taxon>
        <taxon>Proteus</taxon>
    </lineage>
</organism>
<dbReference type="GO" id="GO:0009289">
    <property type="term" value="C:pilus"/>
    <property type="evidence" value="ECO:0007669"/>
    <property type="project" value="InterPro"/>
</dbReference>
<dbReference type="RefSeq" id="WP_004247321.1">
    <property type="nucleotide sequence ID" value="NZ_ABFCQN020000007.1"/>
</dbReference>
<protein>
    <submittedName>
        <fullName evidence="3">Exotoxin</fullName>
    </submittedName>
    <submittedName>
        <fullName evidence="4">Fimbrial protein</fullName>
    </submittedName>
</protein>
<dbReference type="AlphaFoldDB" id="A0A1Z1SZ51"/>
<sequence length="178" mass="19305">MILQRLSLSTAIFAAVIAMANADPNMRFHGELIDEPCVIKPGDEIIVITLDKVTDSAFYNGVERTKSQQFEIHLSECDLSMNNKVSITFKGDENKAMAGKGFLALSPISRASGIAIGLEDSDGVLLPINQPSKNMALLSTNNTLRFSAFIQAEPTAIANQSIKRGPFSAIATFHLNYD</sequence>
<dbReference type="KEGG" id="pvl:AOB99_04055"/>
<dbReference type="Pfam" id="PF00419">
    <property type="entry name" value="Fimbrial"/>
    <property type="match status" value="1"/>
</dbReference>
<dbReference type="SUPFAM" id="SSF49401">
    <property type="entry name" value="Bacterial adhesins"/>
    <property type="match status" value="1"/>
</dbReference>
<evidence type="ECO:0000313" key="3">
    <source>
        <dbReference type="EMBL" id="ARX35980.1"/>
    </source>
</evidence>
<proteinExistence type="predicted"/>
<feature type="domain" description="Fimbrial-type adhesion" evidence="2">
    <location>
        <begin position="27"/>
        <end position="178"/>
    </location>
</feature>
<feature type="chain" id="PRO_5044063657" evidence="1">
    <location>
        <begin position="23"/>
        <end position="178"/>
    </location>
</feature>
<gene>
    <name evidence="4" type="primary">mrpA_2</name>
    <name evidence="3" type="ORF">AM402_18220</name>
    <name evidence="4" type="ORF">NCTC10975_03382</name>
</gene>
<dbReference type="STRING" id="584.AOUC001_14910"/>
<evidence type="ECO:0000313" key="5">
    <source>
        <dbReference type="Proteomes" id="UP000195540"/>
    </source>
</evidence>
<keyword evidence="1" id="KW-0732">Signal</keyword>
<dbReference type="GO" id="GO:0043709">
    <property type="term" value="P:cell adhesion involved in single-species biofilm formation"/>
    <property type="evidence" value="ECO:0007669"/>
    <property type="project" value="TreeGrafter"/>
</dbReference>
<dbReference type="PANTHER" id="PTHR33420">
    <property type="entry name" value="FIMBRIAL SUBUNIT ELFA-RELATED"/>
    <property type="match status" value="1"/>
</dbReference>
<evidence type="ECO:0000313" key="6">
    <source>
        <dbReference type="Proteomes" id="UP000251485"/>
    </source>
</evidence>
<dbReference type="Proteomes" id="UP000195540">
    <property type="component" value="Chromosome"/>
</dbReference>
<dbReference type="PANTHER" id="PTHR33420:SF26">
    <property type="entry name" value="FIMBRIAL SUBUNIT"/>
    <property type="match status" value="1"/>
</dbReference>
<name>A0A1Z1SZ51_PROMI</name>